<dbReference type="SUPFAM" id="SSF103515">
    <property type="entry name" value="Autotransporter"/>
    <property type="match status" value="1"/>
</dbReference>
<dbReference type="Proteomes" id="UP000273143">
    <property type="component" value="Chromosome"/>
</dbReference>
<feature type="signal peptide" evidence="1">
    <location>
        <begin position="1"/>
        <end position="29"/>
    </location>
</feature>
<accession>A0A3Q9JLK5</accession>
<dbReference type="AlphaFoldDB" id="A0A3Q9JLK5"/>
<name>A0A3Q9JLK5_9GAMM</name>
<dbReference type="KEGG" id="emo:DM558_07050"/>
<dbReference type="RefSeq" id="WP_127162988.1">
    <property type="nucleotide sequence ID" value="NZ_CP029822.1"/>
</dbReference>
<reference evidence="4" key="1">
    <citation type="submission" date="2018-06" db="EMBL/GenBank/DDBJ databases">
        <title>Complete genome of Pseudomonas insecticola strain QZS01.</title>
        <authorList>
            <person name="Wang J."/>
            <person name="Su Q."/>
        </authorList>
    </citation>
    <scope>NUCLEOTIDE SEQUENCE [LARGE SCALE GENOMIC DNA]</scope>
    <source>
        <strain evidence="4">QZS01</strain>
    </source>
</reference>
<feature type="domain" description="Autotransporter" evidence="2">
    <location>
        <begin position="734"/>
        <end position="1005"/>
    </location>
</feature>
<dbReference type="InterPro" id="IPR036709">
    <property type="entry name" value="Autotransporte_beta_dom_sf"/>
</dbReference>
<protein>
    <submittedName>
        <fullName evidence="3">Autotransporter outer membrane beta-barrel domain-containing protein</fullName>
    </submittedName>
</protein>
<keyword evidence="4" id="KW-1185">Reference proteome</keyword>
<keyword evidence="1" id="KW-0732">Signal</keyword>
<organism evidence="3 4">
    <name type="scientific">Entomomonas moraniae</name>
    <dbReference type="NCBI Taxonomy" id="2213226"/>
    <lineage>
        <taxon>Bacteria</taxon>
        <taxon>Pseudomonadati</taxon>
        <taxon>Pseudomonadota</taxon>
        <taxon>Gammaproteobacteria</taxon>
        <taxon>Pseudomonadales</taxon>
        <taxon>Pseudomonadaceae</taxon>
        <taxon>Entomomonas</taxon>
    </lineage>
</organism>
<gene>
    <name evidence="3" type="ORF">DM558_07050</name>
</gene>
<evidence type="ECO:0000256" key="1">
    <source>
        <dbReference type="SAM" id="SignalP"/>
    </source>
</evidence>
<dbReference type="SMART" id="SM00869">
    <property type="entry name" value="Autotransporter"/>
    <property type="match status" value="1"/>
</dbReference>
<dbReference type="Pfam" id="PF03797">
    <property type="entry name" value="Autotransporter"/>
    <property type="match status" value="1"/>
</dbReference>
<evidence type="ECO:0000313" key="4">
    <source>
        <dbReference type="Proteomes" id="UP000273143"/>
    </source>
</evidence>
<dbReference type="InterPro" id="IPR005546">
    <property type="entry name" value="Autotransporte_beta"/>
</dbReference>
<proteinExistence type="predicted"/>
<dbReference type="EMBL" id="CP029822">
    <property type="protein sequence ID" value="AZS50549.1"/>
    <property type="molecule type" value="Genomic_DNA"/>
</dbReference>
<dbReference type="PROSITE" id="PS51208">
    <property type="entry name" value="AUTOTRANSPORTER"/>
    <property type="match status" value="1"/>
</dbReference>
<sequence length="1005" mass="106520">MERNNNPKSSHFFKLTVLSLATLSSFSYAQLLQEQVYNDSSASMLERADSQDIELDKAKWMSPVLNNYDKGLVFRDQDNSNESVLSAANLVVDYTANTDPQFVIGGYSNDADIVTDNKVTLIHAQGVGDVYGGVSHYSQETADAVNSTNNTNTSIAINSKNPAANGNSVIINDNAGTINGSVTGGSAVLWTKTGSAITYDYSNAYAIAYTSANDAQVNANNNVITIGNDINSITNITGGYASIELTTGTANATATATNNAHTLALGSANTSASADNAQINANNNNITIGNNIDSIGNITGGYANLALTTDTATTNATTTATANPAATASTNTNTYARAYKSQINANNNVVTIGNGNNSIGNITGGYANLVLTSADANSSAASNNASNDNIYTQTSSYPYGSQINANHNEVIIGNGNNSIGNITGGDANLALKAGNTSMYSNGSNSTNASTTASRVNVLADNNKVTFDGNLTSSNTAIYGGRIGFNIITGEVYENGSLKEKGDFFNQNSIASATNNTITIGENAHFSNDQTQSLYGGYLELNTTTALAPITYNVFTGNTLNYAAKTPASFKTVGNFENYNFTLTPELANSTTPLIFAQDIVLGTDTSNTNDTSLAEIKSNVNVVGIHSGNILKVDDSFVLMQSSNAFTGTRATGQTMSNISQAQQGISLLYDVRTDIDTTNNKVTATIVGATGSPVRVNPQLKALSEGYLANTMLVTRGADMMAYETISVISSQNQNSGLAPFVTSSIQYNRYNSGSHIKSDDYLLSGGLSYQQDNITAAAIIEGGWGSYDSYNSFSNTANVHGDGNTSYYGFGVLGKYELNNGLYTDGSLRYGRTQIKFDTNDIVNLATGQNARYKLNTNYASTHIGVGYNLSINEKNTLDLSTKYLYTTVQGKNVNVAGDNIHFDRVNSSRVRLNVEISHQYSRTVTLHVNTGYEYEYDGKVKATTYGVYKIDEPKVKGGTGIISLGLSVKPSQESKFTFIGKVKGYAGKREGGGLDLMVNYSF</sequence>
<evidence type="ECO:0000313" key="3">
    <source>
        <dbReference type="EMBL" id="AZS50549.1"/>
    </source>
</evidence>
<evidence type="ECO:0000259" key="2">
    <source>
        <dbReference type="PROSITE" id="PS51208"/>
    </source>
</evidence>
<dbReference type="Gene3D" id="2.40.128.130">
    <property type="entry name" value="Autotransporter beta-domain"/>
    <property type="match status" value="1"/>
</dbReference>
<feature type="chain" id="PRO_5018549082" evidence="1">
    <location>
        <begin position="30"/>
        <end position="1005"/>
    </location>
</feature>